<name>A0ABN2IV79_9ACTN</name>
<reference evidence="1 2" key="1">
    <citation type="journal article" date="2019" name="Int. J. Syst. Evol. Microbiol.">
        <title>The Global Catalogue of Microorganisms (GCM) 10K type strain sequencing project: providing services to taxonomists for standard genome sequencing and annotation.</title>
        <authorList>
            <consortium name="The Broad Institute Genomics Platform"/>
            <consortium name="The Broad Institute Genome Sequencing Center for Infectious Disease"/>
            <person name="Wu L."/>
            <person name="Ma J."/>
        </authorList>
    </citation>
    <scope>NUCLEOTIDE SEQUENCE [LARGE SCALE GENOMIC DNA]</scope>
    <source>
        <strain evidence="1 2">JCM 14718</strain>
    </source>
</reference>
<dbReference type="RefSeq" id="WP_344314579.1">
    <property type="nucleotide sequence ID" value="NZ_BAAANY010000038.1"/>
</dbReference>
<evidence type="ECO:0000313" key="2">
    <source>
        <dbReference type="Proteomes" id="UP001500618"/>
    </source>
</evidence>
<proteinExistence type="predicted"/>
<comment type="caution">
    <text evidence="1">The sequence shown here is derived from an EMBL/GenBank/DDBJ whole genome shotgun (WGS) entry which is preliminary data.</text>
</comment>
<dbReference type="Proteomes" id="UP001500618">
    <property type="component" value="Unassembled WGS sequence"/>
</dbReference>
<protein>
    <submittedName>
        <fullName evidence="1">Uncharacterized protein</fullName>
    </submittedName>
</protein>
<evidence type="ECO:0000313" key="1">
    <source>
        <dbReference type="EMBL" id="GAA1712319.1"/>
    </source>
</evidence>
<keyword evidence="2" id="KW-1185">Reference proteome</keyword>
<accession>A0ABN2IV79</accession>
<sequence length="258" mass="25912">MAARTFTNNAVVTTTTSSMTATVPGNAGTFTIAAATNWPTANFTVLVDSELILVSSRSGTTCTVATSGRGYDGTTGAIHASGAIISHQAASLDYQEANNHVNASSGVHGVTGSVVGTTDTQALTNKTINGSSNTMTNLVTSQAFSGSASVVTGATVTTVVSFSATVPSGCQLAEAVFELTYTGTNQRTAFNISLGGTAMSGDNSRWVSLPDGSTYGVSKACFLASPPTGAQTLLIKSVASTAAVTATASISGVLKYYT</sequence>
<organism evidence="1 2">
    <name type="scientific">Fodinicola feengrottensis</name>
    <dbReference type="NCBI Taxonomy" id="435914"/>
    <lineage>
        <taxon>Bacteria</taxon>
        <taxon>Bacillati</taxon>
        <taxon>Actinomycetota</taxon>
        <taxon>Actinomycetes</taxon>
        <taxon>Mycobacteriales</taxon>
        <taxon>Fodinicola</taxon>
    </lineage>
</organism>
<dbReference type="EMBL" id="BAAANY010000038">
    <property type="protein sequence ID" value="GAA1712319.1"/>
    <property type="molecule type" value="Genomic_DNA"/>
</dbReference>
<gene>
    <name evidence="1" type="ORF">GCM10009765_71790</name>
</gene>